<comment type="caution">
    <text evidence="3">The sequence shown here is derived from an EMBL/GenBank/DDBJ whole genome shotgun (WGS) entry which is preliminary data.</text>
</comment>
<dbReference type="Pfam" id="PF01979">
    <property type="entry name" value="Amidohydro_1"/>
    <property type="match status" value="1"/>
</dbReference>
<protein>
    <recommendedName>
        <fullName evidence="2">Amidohydrolase-related domain-containing protein</fullName>
    </recommendedName>
</protein>
<gene>
    <name evidence="3" type="ORF">BCR35DRAFT_284550</name>
</gene>
<dbReference type="GO" id="GO:0006145">
    <property type="term" value="P:purine nucleobase catabolic process"/>
    <property type="evidence" value="ECO:0007669"/>
    <property type="project" value="TreeGrafter"/>
</dbReference>
<dbReference type="InterPro" id="IPR032466">
    <property type="entry name" value="Metal_Hydrolase"/>
</dbReference>
<dbReference type="PANTHER" id="PTHR43668:SF5">
    <property type="entry name" value="AMIDOHYDROLASE 3 DOMAIN-CONTAINING PROTEIN"/>
    <property type="match status" value="1"/>
</dbReference>
<dbReference type="EMBL" id="MCGR01000094">
    <property type="protein sequence ID" value="ORY54874.1"/>
    <property type="molecule type" value="Genomic_DNA"/>
</dbReference>
<proteinExistence type="predicted"/>
<feature type="transmembrane region" description="Helical" evidence="1">
    <location>
        <begin position="30"/>
        <end position="54"/>
    </location>
</feature>
<evidence type="ECO:0000259" key="2">
    <source>
        <dbReference type="Pfam" id="PF01979"/>
    </source>
</evidence>
<evidence type="ECO:0000256" key="1">
    <source>
        <dbReference type="SAM" id="Phobius"/>
    </source>
</evidence>
<dbReference type="PANTHER" id="PTHR43668">
    <property type="entry name" value="ALLANTOINASE"/>
    <property type="match status" value="1"/>
</dbReference>
<keyword evidence="1" id="KW-0472">Membrane</keyword>
<feature type="domain" description="Amidohydrolase-related" evidence="2">
    <location>
        <begin position="167"/>
        <end position="514"/>
    </location>
</feature>
<dbReference type="AlphaFoldDB" id="A0A1Y2D6U3"/>
<dbReference type="OrthoDB" id="10258955at2759"/>
<dbReference type="InterPro" id="IPR011059">
    <property type="entry name" value="Metal-dep_hydrolase_composite"/>
</dbReference>
<dbReference type="SUPFAM" id="SSF51556">
    <property type="entry name" value="Metallo-dependent hydrolases"/>
    <property type="match status" value="1"/>
</dbReference>
<dbReference type="STRING" id="106004.A0A1Y2D6U3"/>
<keyword evidence="1" id="KW-0812">Transmembrane</keyword>
<accession>A0A1Y2D6U3</accession>
<dbReference type="Gene3D" id="3.20.20.140">
    <property type="entry name" value="Metal-dependent hydrolases"/>
    <property type="match status" value="2"/>
</dbReference>
<dbReference type="InterPro" id="IPR050138">
    <property type="entry name" value="DHOase/Allantoinase_Hydrolase"/>
</dbReference>
<dbReference type="Proteomes" id="UP000193467">
    <property type="component" value="Unassembled WGS sequence"/>
</dbReference>
<keyword evidence="4" id="KW-1185">Reference proteome</keyword>
<dbReference type="GO" id="GO:0004038">
    <property type="term" value="F:allantoinase activity"/>
    <property type="evidence" value="ECO:0007669"/>
    <property type="project" value="TreeGrafter"/>
</dbReference>
<dbReference type="GO" id="GO:0005737">
    <property type="term" value="C:cytoplasm"/>
    <property type="evidence" value="ECO:0007669"/>
    <property type="project" value="TreeGrafter"/>
</dbReference>
<reference evidence="3 4" key="1">
    <citation type="submission" date="2016-07" db="EMBL/GenBank/DDBJ databases">
        <title>Pervasive Adenine N6-methylation of Active Genes in Fungi.</title>
        <authorList>
            <consortium name="DOE Joint Genome Institute"/>
            <person name="Mondo S.J."/>
            <person name="Dannebaum R.O."/>
            <person name="Kuo R.C."/>
            <person name="Labutti K."/>
            <person name="Haridas S."/>
            <person name="Kuo A."/>
            <person name="Salamov A."/>
            <person name="Ahrendt S.R."/>
            <person name="Lipzen A."/>
            <person name="Sullivan W."/>
            <person name="Andreopoulos W.B."/>
            <person name="Clum A."/>
            <person name="Lindquist E."/>
            <person name="Daum C."/>
            <person name="Ramamoorthy G.K."/>
            <person name="Gryganskyi A."/>
            <person name="Culley D."/>
            <person name="Magnuson J.K."/>
            <person name="James T.Y."/>
            <person name="O'Malley M.A."/>
            <person name="Stajich J.E."/>
            <person name="Spatafora J.W."/>
            <person name="Visel A."/>
            <person name="Grigoriev I.V."/>
        </authorList>
    </citation>
    <scope>NUCLEOTIDE SEQUENCE [LARGE SCALE GENOMIC DNA]</scope>
    <source>
        <strain evidence="3 4">62-1032</strain>
    </source>
</reference>
<dbReference type="InParanoid" id="A0A1Y2D6U3"/>
<dbReference type="SUPFAM" id="SSF51338">
    <property type="entry name" value="Composite domain of metallo-dependent hydrolases"/>
    <property type="match status" value="1"/>
</dbReference>
<sequence length="969" mass="106567">MAYSFEKLPDPFDRSAAPASTPKSTLRTRLLFAALLCPLLLLSSIPLHSIWSLWPGSSSRGVGSTWRTAENPYLQKQWKESLGRCSQLHVLPGVPADFHKRKESDRFVPSTPPTLIRNATIWTGEDTGNELLLGHDILLDRGLIISLGKNLSAPKGADVVQAHGAWLTPGIFDMHSHIGVDSLPELSGANDVNSVANPILPHLRSLDGINTHDLAFKRTVSGGVTTSLVLPGSANNIGGQAFAIKLRPTKEKTPESLVLEMPYNVPTPGIERKEGDPPRWRHMKMACGENIRRVYKQTRLDLAYNFRSGFTSAAALRDSQDAFCAQAELAQKKGEILEERFPDDLQWEALVDVLRGKVKVNTHCYEATDLAAFVRYTNEFKFPVAAFHHAHEAYLVPDLLKQAWNSTPAVALFATQARYKRESWRGSDYAPQKLAEQNITVIMKSDHPVLDSRFLLFEAQQAHHFGLSTNLALRSIITSSASVAGFSHRLGYLRPNYDADVVLWDSHPLKLGATPRQVYIDGIKQIENPFEAKPLETGVEAPEVASKPEFPICEEELDDGSEEREREVIDSVLFTGVREVLLEGEWEARGEMEGEFEVLVQEGRIECVGECAALVGEETRKVELKGGSLLPPLTAYGPALGLTEMISEKSTTDNPVYDPLYSGELSTTQQLWGQVVAVKAIDGLEFGGKHLRISHDQGFLKAVVAPMGNGFFRGVSVAFRTGAKHVLQPDALVKEAVALHVTIGHYKGTQTPSISTEIAELRRLLLGGLEKDTSTMVKADYFALAAHGTIPLVINAWKADVIGTLIRLKGEIEREPNSTAPLRWVIHGGQEAHLLAHELAAADISVVLSPPRAFPESWDERRAVAGPPLSPRNAPNILHNAGVRFGLGVPEEWQARTLLWEAAWAWRDSNGEVDRKSAVAWVSTNLDDMLELPKNGAAEFVAYERDPFEFGSRAVAVSTTDGKQVELIA</sequence>
<keyword evidence="1" id="KW-1133">Transmembrane helix</keyword>
<dbReference type="InterPro" id="IPR006680">
    <property type="entry name" value="Amidohydro-rel"/>
</dbReference>
<organism evidence="3 4">
    <name type="scientific">Leucosporidium creatinivorum</name>
    <dbReference type="NCBI Taxonomy" id="106004"/>
    <lineage>
        <taxon>Eukaryota</taxon>
        <taxon>Fungi</taxon>
        <taxon>Dikarya</taxon>
        <taxon>Basidiomycota</taxon>
        <taxon>Pucciniomycotina</taxon>
        <taxon>Microbotryomycetes</taxon>
        <taxon>Leucosporidiales</taxon>
        <taxon>Leucosporidium</taxon>
    </lineage>
</organism>
<evidence type="ECO:0000313" key="3">
    <source>
        <dbReference type="EMBL" id="ORY54874.1"/>
    </source>
</evidence>
<name>A0A1Y2D6U3_9BASI</name>
<evidence type="ECO:0000313" key="4">
    <source>
        <dbReference type="Proteomes" id="UP000193467"/>
    </source>
</evidence>